<keyword evidence="6" id="KW-1185">Reference proteome</keyword>
<evidence type="ECO:0000256" key="1">
    <source>
        <dbReference type="ARBA" id="ARBA00004123"/>
    </source>
</evidence>
<dbReference type="GO" id="GO:0003677">
    <property type="term" value="F:DNA binding"/>
    <property type="evidence" value="ECO:0007669"/>
    <property type="project" value="InterPro"/>
</dbReference>
<gene>
    <name evidence="5" type="ORF">MHUMG1_04931</name>
</gene>
<dbReference type="EMBL" id="JACEFI010000007">
    <property type="protein sequence ID" value="KAH0597552.1"/>
    <property type="molecule type" value="Genomic_DNA"/>
</dbReference>
<comment type="caution">
    <text evidence="5">The sequence shown here is derived from an EMBL/GenBank/DDBJ whole genome shotgun (WGS) entry which is preliminary data.</text>
</comment>
<name>A0A9P8MCN0_9HYPO</name>
<sequence>MHLPPQPPAWPSKTAGPTVGNYNAATRKFVNMQKQTFWGLQCVQFYEPLEPALEVKDKDEPKAANVSNADIRARLDRLETWITGLSDPRPGSTPSAEKIDDAHPPSPSSRSRSRHAQPLSPPSSSTVQHLSEDALWFGGHFLCCKTAKCIPPETSFLDGCATYQLSPIRLIKKPYSIIQDVASAFGSLAAGGREICLTLPLYHEACIILHAFKEECSILCPMFHIPSAFVSMQSIYTSVQQQTPVDKSDLLLFLSIIASVTYASSPEGDVCKLFASHLEANTQCASWLAASYALSDEIKRRGQGSIVCLQGQNILCKVSAFMEGSSVRTRSLISTSIAMARDLGFHRIDHPGNKPGSHGTESDMDMEIRRQLWWDLVALDWLLAIFPGAHEGVYTIHPQHMAVNKPRIIGDGKDGTPSLQEREQQSDMSYFLERIRLTEISRQYIDRCPLSESETDADYQKLLQHDARLEQYQRELPPFFSLNRLSTPLTHEKPALVVHRIQVNCMVYILRCFLHLKYLSLSTINPKYAPSRTACLSSASEIVRLHRDVKSRYSWIIPRLKVTNYLRSLIMASAVFLLDVCSGTEIRDFKRERSDMLDAWRLMSDQQEDSNVVELFFEFASQMLTKYGVSEAIVADLVAQRPRSRETARHVLEQTEHLEQAYQDVGDKQMGVEMMGMDQRWQTLDADFDLKTMSWDNVLWGFDGIVM</sequence>
<dbReference type="GO" id="GO:0005524">
    <property type="term" value="F:ATP binding"/>
    <property type="evidence" value="ECO:0007669"/>
    <property type="project" value="InterPro"/>
</dbReference>
<dbReference type="GO" id="GO:0005634">
    <property type="term" value="C:nucleus"/>
    <property type="evidence" value="ECO:0007669"/>
    <property type="project" value="UniProtKB-SubCell"/>
</dbReference>
<accession>A0A9P8MCN0</accession>
<dbReference type="GO" id="GO:0006418">
    <property type="term" value="P:tRNA aminoacylation for protein translation"/>
    <property type="evidence" value="ECO:0007669"/>
    <property type="project" value="InterPro"/>
</dbReference>
<protein>
    <recommendedName>
        <fullName evidence="4">Xylanolytic transcriptional activator regulatory domain-containing protein</fullName>
    </recommendedName>
</protein>
<dbReference type="Pfam" id="PF04082">
    <property type="entry name" value="Fungal_trans"/>
    <property type="match status" value="1"/>
</dbReference>
<dbReference type="AlphaFoldDB" id="A0A9P8MCN0"/>
<dbReference type="InterPro" id="IPR050613">
    <property type="entry name" value="Sec_Metabolite_Reg"/>
</dbReference>
<dbReference type="GO" id="GO:0008270">
    <property type="term" value="F:zinc ion binding"/>
    <property type="evidence" value="ECO:0007669"/>
    <property type="project" value="InterPro"/>
</dbReference>
<proteinExistence type="predicted"/>
<keyword evidence="2" id="KW-0539">Nucleus</keyword>
<evidence type="ECO:0000313" key="5">
    <source>
        <dbReference type="EMBL" id="KAH0597552.1"/>
    </source>
</evidence>
<feature type="region of interest" description="Disordered" evidence="3">
    <location>
        <begin position="82"/>
        <end position="126"/>
    </location>
</feature>
<dbReference type="PANTHER" id="PTHR31001:SF90">
    <property type="entry name" value="CENTROMERE DNA-BINDING PROTEIN COMPLEX CBF3 SUBUNIT B"/>
    <property type="match status" value="1"/>
</dbReference>
<dbReference type="Proteomes" id="UP000764110">
    <property type="component" value="Unassembled WGS sequence"/>
</dbReference>
<evidence type="ECO:0000256" key="3">
    <source>
        <dbReference type="SAM" id="MobiDB-lite"/>
    </source>
</evidence>
<organism evidence="5 6">
    <name type="scientific">Metarhizium humberi</name>
    <dbReference type="NCBI Taxonomy" id="2596975"/>
    <lineage>
        <taxon>Eukaryota</taxon>
        <taxon>Fungi</taxon>
        <taxon>Dikarya</taxon>
        <taxon>Ascomycota</taxon>
        <taxon>Pezizomycotina</taxon>
        <taxon>Sordariomycetes</taxon>
        <taxon>Hypocreomycetidae</taxon>
        <taxon>Hypocreales</taxon>
        <taxon>Clavicipitaceae</taxon>
        <taxon>Metarhizium</taxon>
    </lineage>
</organism>
<dbReference type="InterPro" id="IPR007219">
    <property type="entry name" value="XnlR_reg_dom"/>
</dbReference>
<dbReference type="InterPro" id="IPR001412">
    <property type="entry name" value="aa-tRNA-synth_I_CS"/>
</dbReference>
<evidence type="ECO:0000313" key="6">
    <source>
        <dbReference type="Proteomes" id="UP000764110"/>
    </source>
</evidence>
<evidence type="ECO:0000256" key="2">
    <source>
        <dbReference type="ARBA" id="ARBA00023242"/>
    </source>
</evidence>
<dbReference type="PANTHER" id="PTHR31001">
    <property type="entry name" value="UNCHARACTERIZED TRANSCRIPTIONAL REGULATORY PROTEIN"/>
    <property type="match status" value="1"/>
</dbReference>
<dbReference type="GO" id="GO:0006351">
    <property type="term" value="P:DNA-templated transcription"/>
    <property type="evidence" value="ECO:0007669"/>
    <property type="project" value="InterPro"/>
</dbReference>
<comment type="subcellular location">
    <subcellularLocation>
        <location evidence="1">Nucleus</location>
    </subcellularLocation>
</comment>
<feature type="domain" description="Xylanolytic transcriptional activator regulatory" evidence="4">
    <location>
        <begin position="210"/>
        <end position="385"/>
    </location>
</feature>
<reference evidence="5 6" key="1">
    <citation type="submission" date="2020-07" db="EMBL/GenBank/DDBJ databases">
        <title>Metarhizium humberi genome.</title>
        <authorList>
            <person name="Lysoe E."/>
        </authorList>
    </citation>
    <scope>NUCLEOTIDE SEQUENCE [LARGE SCALE GENOMIC DNA]</scope>
    <source>
        <strain evidence="5 6">ESALQ1638</strain>
    </source>
</reference>
<dbReference type="PROSITE" id="PS00178">
    <property type="entry name" value="AA_TRNA_LIGASE_I"/>
    <property type="match status" value="1"/>
</dbReference>
<dbReference type="GO" id="GO:0004812">
    <property type="term" value="F:aminoacyl-tRNA ligase activity"/>
    <property type="evidence" value="ECO:0007669"/>
    <property type="project" value="InterPro"/>
</dbReference>
<evidence type="ECO:0000259" key="4">
    <source>
        <dbReference type="Pfam" id="PF04082"/>
    </source>
</evidence>
<dbReference type="CDD" id="cd12148">
    <property type="entry name" value="fungal_TF_MHR"/>
    <property type="match status" value="1"/>
</dbReference>